<dbReference type="InterPro" id="IPR025558">
    <property type="entry name" value="DUF4283"/>
</dbReference>
<sequence length="556" mass="61970">MAAVTSSTASDADALSVEETDQQERSTKKAKRTGERSEVTGMSVEDERLPSDEPRRKISYKSMLSGRSTTKGMEDVPVDDGDEYWSEESDPEDEDDEDPYCPTILLSSADKKRIYKRWKNTLIVKLLGKRVGYRFLHRSLMYQWKPRGEIIMADMGNDFYLLQFNTEYDYNRVLFDGPWLVADHVLMVRRWQPCFDPDEAVIDKAIVWIQLPKLYHEFYDRDILLRIARRAGRPIKVDEVTLKSSRGKYARVCVEVDLTKPLVSKFRLKRRVWRVVYEGLDTVCFMCGHYGHTLDKCLNNPLHEDEMEMANEGGGLSMNEPETEKAEVEDRPELISNHGPWMLAQKKRRGRPKAATGDPFRKMSGGQPSGPSGSRFTILHDHQEPEIGSGPGAEVRVSQPHGLSTKKVSKSSTKVPVYRPKEVAIQDETSRAKEVNNNVVVGSVVMQQATLNRPSIDAPGRMGTEVTMMEVVQGPMGAQHSVALSVGARQVLSVPPMGHTSQPPKLPDLTIEVEGISMTSGREDGLCIAHQQVVGPGGGHGGGESNGGGSSQPMLM</sequence>
<feature type="compositionally biased region" description="Low complexity" evidence="1">
    <location>
        <begin position="364"/>
        <end position="374"/>
    </location>
</feature>
<dbReference type="PANTHER" id="PTHR31286">
    <property type="entry name" value="GLYCINE-RICH CELL WALL STRUCTURAL PROTEIN 1.8-LIKE"/>
    <property type="match status" value="1"/>
</dbReference>
<feature type="compositionally biased region" description="Basic and acidic residues" evidence="1">
    <location>
        <begin position="45"/>
        <end position="56"/>
    </location>
</feature>
<name>A0A9Q0JHM1_9ROSI</name>
<feature type="region of interest" description="Disordered" evidence="1">
    <location>
        <begin position="1"/>
        <end position="101"/>
    </location>
</feature>
<reference evidence="3" key="2">
    <citation type="journal article" date="2023" name="Plants (Basel)">
        <title>Annotation of the Turnera subulata (Passifloraceae) Draft Genome Reveals the S-Locus Evolved after the Divergence of Turneroideae from Passifloroideae in a Stepwise Manner.</title>
        <authorList>
            <person name="Henning P.M."/>
            <person name="Roalson E.H."/>
            <person name="Mir W."/>
            <person name="McCubbin A.G."/>
            <person name="Shore J.S."/>
        </authorList>
    </citation>
    <scope>NUCLEOTIDE SEQUENCE</scope>
    <source>
        <strain evidence="3">F60SS</strain>
    </source>
</reference>
<feature type="domain" description="DUF4283" evidence="2">
    <location>
        <begin position="116"/>
        <end position="199"/>
    </location>
</feature>
<dbReference type="AlphaFoldDB" id="A0A9Q0JHM1"/>
<feature type="compositionally biased region" description="Low complexity" evidence="1">
    <location>
        <begin position="1"/>
        <end position="15"/>
    </location>
</feature>
<comment type="caution">
    <text evidence="3">The sequence shown here is derived from an EMBL/GenBank/DDBJ whole genome shotgun (WGS) entry which is preliminary data.</text>
</comment>
<dbReference type="InterPro" id="IPR040256">
    <property type="entry name" value="At4g02000-like"/>
</dbReference>
<dbReference type="PANTHER" id="PTHR31286:SF99">
    <property type="entry name" value="DUF4283 DOMAIN-CONTAINING PROTEIN"/>
    <property type="match status" value="1"/>
</dbReference>
<proteinExistence type="predicted"/>
<evidence type="ECO:0000256" key="1">
    <source>
        <dbReference type="SAM" id="MobiDB-lite"/>
    </source>
</evidence>
<dbReference type="Pfam" id="PF14111">
    <property type="entry name" value="DUF4283"/>
    <property type="match status" value="1"/>
</dbReference>
<feature type="compositionally biased region" description="Acidic residues" evidence="1">
    <location>
        <begin position="76"/>
        <end position="99"/>
    </location>
</feature>
<organism evidence="3 4">
    <name type="scientific">Turnera subulata</name>
    <dbReference type="NCBI Taxonomy" id="218843"/>
    <lineage>
        <taxon>Eukaryota</taxon>
        <taxon>Viridiplantae</taxon>
        <taxon>Streptophyta</taxon>
        <taxon>Embryophyta</taxon>
        <taxon>Tracheophyta</taxon>
        <taxon>Spermatophyta</taxon>
        <taxon>Magnoliopsida</taxon>
        <taxon>eudicotyledons</taxon>
        <taxon>Gunneridae</taxon>
        <taxon>Pentapetalae</taxon>
        <taxon>rosids</taxon>
        <taxon>fabids</taxon>
        <taxon>Malpighiales</taxon>
        <taxon>Passifloraceae</taxon>
        <taxon>Turnera</taxon>
    </lineage>
</organism>
<dbReference type="OrthoDB" id="1096772at2759"/>
<feature type="compositionally biased region" description="Basic and acidic residues" evidence="1">
    <location>
        <begin position="22"/>
        <end position="38"/>
    </location>
</feature>
<gene>
    <name evidence="3" type="ORF">Tsubulata_009435</name>
</gene>
<keyword evidence="4" id="KW-1185">Reference proteome</keyword>
<feature type="region of interest" description="Disordered" evidence="1">
    <location>
        <begin position="533"/>
        <end position="556"/>
    </location>
</feature>
<evidence type="ECO:0000259" key="2">
    <source>
        <dbReference type="Pfam" id="PF14111"/>
    </source>
</evidence>
<protein>
    <recommendedName>
        <fullName evidence="2">DUF4283 domain-containing protein</fullName>
    </recommendedName>
</protein>
<accession>A0A9Q0JHM1</accession>
<evidence type="ECO:0000313" key="3">
    <source>
        <dbReference type="EMBL" id="KAJ4842083.1"/>
    </source>
</evidence>
<evidence type="ECO:0000313" key="4">
    <source>
        <dbReference type="Proteomes" id="UP001141552"/>
    </source>
</evidence>
<reference evidence="3" key="1">
    <citation type="submission" date="2022-02" db="EMBL/GenBank/DDBJ databases">
        <authorList>
            <person name="Henning P.M."/>
            <person name="McCubbin A.G."/>
            <person name="Shore J.S."/>
        </authorList>
    </citation>
    <scope>NUCLEOTIDE SEQUENCE</scope>
    <source>
        <strain evidence="3">F60SS</strain>
        <tissue evidence="3">Leaves</tissue>
    </source>
</reference>
<dbReference type="EMBL" id="JAKUCV010002594">
    <property type="protein sequence ID" value="KAJ4842083.1"/>
    <property type="molecule type" value="Genomic_DNA"/>
</dbReference>
<feature type="region of interest" description="Disordered" evidence="1">
    <location>
        <begin position="345"/>
        <end position="414"/>
    </location>
</feature>
<feature type="compositionally biased region" description="Gly residues" evidence="1">
    <location>
        <begin position="535"/>
        <end position="550"/>
    </location>
</feature>
<dbReference type="Proteomes" id="UP001141552">
    <property type="component" value="Unassembled WGS sequence"/>
</dbReference>